<accession>A0A811UAQ7</accession>
<evidence type="ECO:0000313" key="2">
    <source>
        <dbReference type="Proteomes" id="UP000606786"/>
    </source>
</evidence>
<evidence type="ECO:0000313" key="1">
    <source>
        <dbReference type="EMBL" id="CAD6994403.1"/>
    </source>
</evidence>
<gene>
    <name evidence="1" type="ORF">CCAP1982_LOCUS3155</name>
</gene>
<reference evidence="1" key="1">
    <citation type="submission" date="2020-11" db="EMBL/GenBank/DDBJ databases">
        <authorList>
            <person name="Whitehead M."/>
        </authorList>
    </citation>
    <scope>NUCLEOTIDE SEQUENCE</scope>
    <source>
        <strain evidence="1">EGII</strain>
    </source>
</reference>
<proteinExistence type="predicted"/>
<dbReference type="EMBL" id="CAJHJT010000001">
    <property type="protein sequence ID" value="CAD6994403.1"/>
    <property type="molecule type" value="Genomic_DNA"/>
</dbReference>
<organism evidence="1 2">
    <name type="scientific">Ceratitis capitata</name>
    <name type="common">Mediterranean fruit fly</name>
    <name type="synonym">Tephritis capitata</name>
    <dbReference type="NCBI Taxonomy" id="7213"/>
    <lineage>
        <taxon>Eukaryota</taxon>
        <taxon>Metazoa</taxon>
        <taxon>Ecdysozoa</taxon>
        <taxon>Arthropoda</taxon>
        <taxon>Hexapoda</taxon>
        <taxon>Insecta</taxon>
        <taxon>Pterygota</taxon>
        <taxon>Neoptera</taxon>
        <taxon>Endopterygota</taxon>
        <taxon>Diptera</taxon>
        <taxon>Brachycera</taxon>
        <taxon>Muscomorpha</taxon>
        <taxon>Tephritoidea</taxon>
        <taxon>Tephritidae</taxon>
        <taxon>Ceratitis</taxon>
        <taxon>Ceratitis</taxon>
    </lineage>
</organism>
<keyword evidence="2" id="KW-1185">Reference proteome</keyword>
<protein>
    <submittedName>
        <fullName evidence="1">(Mediterranean fruit fly) hypothetical protein</fullName>
    </submittedName>
</protein>
<name>A0A811UAQ7_CERCA</name>
<comment type="caution">
    <text evidence="1">The sequence shown here is derived from an EMBL/GenBank/DDBJ whole genome shotgun (WGS) entry which is preliminary data.</text>
</comment>
<sequence>MVIIFPLVESADIKLYWPNPFGLLRKGLNLTHSSIGSYALMTGPMMIGVVRHSNIGRSSGKTSTYRPVARSVYG</sequence>
<dbReference type="Proteomes" id="UP000606786">
    <property type="component" value="Unassembled WGS sequence"/>
</dbReference>
<dbReference type="AlphaFoldDB" id="A0A811UAQ7"/>
<feature type="non-terminal residue" evidence="1">
    <location>
        <position position="74"/>
    </location>
</feature>